<evidence type="ECO:0000313" key="2">
    <source>
        <dbReference type="Proteomes" id="UP000805649"/>
    </source>
</evidence>
<evidence type="ECO:0000313" key="1">
    <source>
        <dbReference type="EMBL" id="KAL0941947.1"/>
    </source>
</evidence>
<reference evidence="1 2" key="1">
    <citation type="journal article" date="2020" name="Phytopathology">
        <title>Genome Sequence Resources of Colletotrichum truncatum, C. plurivorum, C. musicola, and C. sojae: Four Species Pathogenic to Soybean (Glycine max).</title>
        <authorList>
            <person name="Rogerio F."/>
            <person name="Boufleur T.R."/>
            <person name="Ciampi-Guillardi M."/>
            <person name="Sukno S.A."/>
            <person name="Thon M.R."/>
            <person name="Massola Junior N.S."/>
            <person name="Baroncelli R."/>
        </authorList>
    </citation>
    <scope>NUCLEOTIDE SEQUENCE [LARGE SCALE GENOMIC DNA]</scope>
    <source>
        <strain evidence="1 2">CMES1059</strain>
    </source>
</reference>
<organism evidence="1 2">
    <name type="scientific">Colletotrichum truncatum</name>
    <name type="common">Anthracnose fungus</name>
    <name type="synonym">Colletotrichum capsici</name>
    <dbReference type="NCBI Taxonomy" id="5467"/>
    <lineage>
        <taxon>Eukaryota</taxon>
        <taxon>Fungi</taxon>
        <taxon>Dikarya</taxon>
        <taxon>Ascomycota</taxon>
        <taxon>Pezizomycotina</taxon>
        <taxon>Sordariomycetes</taxon>
        <taxon>Hypocreomycetidae</taxon>
        <taxon>Glomerellales</taxon>
        <taxon>Glomerellaceae</taxon>
        <taxon>Colletotrichum</taxon>
        <taxon>Colletotrichum truncatum species complex</taxon>
    </lineage>
</organism>
<sequence length="1777" mass="196470">MAITASWDRLVVAAIVCLIAAALGRHFTRPTVVAPKIKTLTIRVDDIPIDDAESLESTLRLITQKDPILQGIAETIVCRSLAPKDKASVCATISITTHLSGETLCARLRTAAKKYPYSYSCMFEGITPLYDAEGSAEVDVIAVPGLGSNAIGSWISSQTGQIWLLDFLSKDVPNIRLMLYGYDTLLPGSLSKESIEDLGSTLLERITSFRGEDGTSSRPIIFIGHSLGGLLVKEALVRAGRRRSDAKSDFLKACFGLLFFGVPNLGLRNEQLRTLVRGQPNEALIHDLLVDKESEPSTFLKRLADQFSESCQGRYRVVSFFERQLSRTIELDGEGKPRKTGPPSLLVTEKSATSHGLVAVADEDNISFNKDHSGLVKFDSRSQSEYTIVRARIKSLVEEAKEEVAKRFAEHNIHLPHSEMIHSCLRSLAFEDIDGRQNKIEAAAADTCEWLFVHKNLKQWASQSRGLLWIKGKPGSGKSTLMKHALERALSVYGADAFVLSFFFHGRGHELQRTPLGFFRSLLHQLLQLAPGAVRDLVDHFEIRSKTVGEPGVKWQWDQRPLQTFLESSLTKVLQRFPVVIFVDALDECDEQSAVALIDYLKDLLAKIPPTNLRFGICFSSRHYPVLELKSGLTILLDTENTKDITTYIRGRFHEEQDVPIQNLISRHAEGVFLWAHFVVDRILRLKRQGESRIRIESEIKKMPPDLEDLYLEIIKAVEDPPRTLQLMQWICFAKRPLTTNELFVAMALSSDFADLSLDECQNPEDVTSDERMRKRIMSLSYGMAEIIPSYNARRVQFIHQSVKDFFINRGLLYLDKTMEAHLVTPTAHCRLTWSCIRYFKLVFSSHPEDLVSNHQSRFPLLLYATTSLVHHMQQGEVSETFEEDLIRMLGPEQDCFIEKWAVVYRLLARYERDRPSCGGNLAHIAARYRLFRLLSFIDQNVKEISLDSKDTDYERTPLSWAAGSGHDDIVKMLLDTGKVEVDSMDNSNRSALSWAAGNGHEAIVQMLLDTNKAEVDSRDYSKRSPLSRAAGGGHEAIVKILLDTNKVEVDSRDYNDQSPLSWAAGNGHEAVVDMLLDTNKVEVDSRDYSNRSPLSWAAGSGHDDIVKMLLDTGKVEVDSMDNSNRSALSWAAGGGHEAIVKILLDTNKVEVDSRDYNDQSPLSWAAGNGHEAVVDMLLDTNEVEVDSRDHSNRSPLSWAAGSGDEAIVKRLLATKKVDVCSKDHNNHSPLSFAVENGHRAVAKVLLNTDSVNTDLEETRYKQLYWAAESGNTAVVKIILEEGVDANVQGGEECGNALQVASCRGHMDIVQILLENGADINAQGGDYHTALQAASFGNHMDIVQVLLRNGANANAQGGEYHTALQAASYEDHMNIVQVLLENGADVDAQSNFHGTALLAASLNGHIDIVQVLLEQGADVNAQSGLFGNAVQAASFGGHKKVVQILLEQGADVNIQSGIFGNALQAALFAGNTEIVQTLFEKVADINVQSGMFGNALQAASIRGDMEAIEALLERGANFDVQSGRFRNALQAASYAGQDEVVSFFLDIFNVDSEVKGPGSGRTALSYAAEGGHTSTIEELIINAYANPVSIEDLRRTPLFYASLEGHDEAVKALLLHGSVASDWKDHYGSTPLSAAARRGHTDVVKSLLSTGFVDVSSSDHFGRTPLWWATRYGHTEVVELLVEAGKRSTCKDDDQMFVKPTTPSDMGSNCDICCFEISLYSKFYHCSICIGGDLDICLDCYQLGGRCLEESHELTMEVFDEETYISRIGGIKSLGWC</sequence>
<accession>A0ACC3ZDE5</accession>
<keyword evidence="2" id="KW-1185">Reference proteome</keyword>
<name>A0ACC3ZDE5_COLTU</name>
<dbReference type="EMBL" id="VUJX02000002">
    <property type="protein sequence ID" value="KAL0941947.1"/>
    <property type="molecule type" value="Genomic_DNA"/>
</dbReference>
<comment type="caution">
    <text evidence="1">The sequence shown here is derived from an EMBL/GenBank/DDBJ whole genome shotgun (WGS) entry which is preliminary data.</text>
</comment>
<protein>
    <submittedName>
        <fullName evidence="1">Ankyrin repeat-containing protein</fullName>
    </submittedName>
</protein>
<dbReference type="Proteomes" id="UP000805649">
    <property type="component" value="Unassembled WGS sequence"/>
</dbReference>
<proteinExistence type="predicted"/>
<gene>
    <name evidence="1" type="ORF">CTRU02_204710</name>
</gene>